<keyword evidence="3" id="KW-1185">Reference proteome</keyword>
<reference evidence="2 3" key="1">
    <citation type="journal article" date="2019" name="Genome Biol. Evol.">
        <title>Whole-Genome Sequencing of the Giant Devil Catfish, Bagarius yarrelli.</title>
        <authorList>
            <person name="Jiang W."/>
            <person name="Lv Y."/>
            <person name="Cheng L."/>
            <person name="Yang K."/>
            <person name="Chao B."/>
            <person name="Wang X."/>
            <person name="Li Y."/>
            <person name="Pan X."/>
            <person name="You X."/>
            <person name="Zhang Y."/>
            <person name="Yang J."/>
            <person name="Li J."/>
            <person name="Zhang X."/>
            <person name="Liu S."/>
            <person name="Sun C."/>
            <person name="Yang J."/>
            <person name="Shi Q."/>
        </authorList>
    </citation>
    <scope>NUCLEOTIDE SEQUENCE [LARGE SCALE GENOMIC DNA]</scope>
    <source>
        <strain evidence="2">JWS20170419001</strain>
        <tissue evidence="2">Muscle</tissue>
    </source>
</reference>
<comment type="caution">
    <text evidence="2">The sequence shown here is derived from an EMBL/GenBank/DDBJ whole genome shotgun (WGS) entry which is preliminary data.</text>
</comment>
<dbReference type="Proteomes" id="UP000319801">
    <property type="component" value="Unassembled WGS sequence"/>
</dbReference>
<proteinExistence type="predicted"/>
<feature type="compositionally biased region" description="Basic and acidic residues" evidence="1">
    <location>
        <begin position="58"/>
        <end position="71"/>
    </location>
</feature>
<evidence type="ECO:0000256" key="1">
    <source>
        <dbReference type="SAM" id="MobiDB-lite"/>
    </source>
</evidence>
<organism evidence="2 3">
    <name type="scientific">Bagarius yarrelli</name>
    <name type="common">Goonch</name>
    <name type="synonym">Bagrus yarrelli</name>
    <dbReference type="NCBI Taxonomy" id="175774"/>
    <lineage>
        <taxon>Eukaryota</taxon>
        <taxon>Metazoa</taxon>
        <taxon>Chordata</taxon>
        <taxon>Craniata</taxon>
        <taxon>Vertebrata</taxon>
        <taxon>Euteleostomi</taxon>
        <taxon>Actinopterygii</taxon>
        <taxon>Neopterygii</taxon>
        <taxon>Teleostei</taxon>
        <taxon>Ostariophysi</taxon>
        <taxon>Siluriformes</taxon>
        <taxon>Sisoridae</taxon>
        <taxon>Sisorinae</taxon>
        <taxon>Bagarius</taxon>
    </lineage>
</organism>
<name>A0A556VBG4_BAGYA</name>
<dbReference type="EMBL" id="VCAZ01000206">
    <property type="protein sequence ID" value="TTH08272.1"/>
    <property type="molecule type" value="Genomic_DNA"/>
</dbReference>
<dbReference type="AlphaFoldDB" id="A0A556VBG4"/>
<sequence>MIRLVFTDIQEDSSRIYANGVENDDGDDKDVDEGHALQLQGSKKDGLCAVAWMPEKGGKPNDDGYGKDGITEGRGGGGGGCVEKSAILDPKSKKEYGLVQMDGANMILALSEVCTRDALSLFASSMNGRFSESVSSFHSAPTLTDLCASWVVLCHLPPLGSRPDHKGVHGTFHMLRKTST</sequence>
<accession>A0A556VBG4</accession>
<gene>
    <name evidence="2" type="ORF">Baya_15281</name>
</gene>
<protein>
    <submittedName>
        <fullName evidence="2">Uncharacterized protein</fullName>
    </submittedName>
</protein>
<evidence type="ECO:0000313" key="3">
    <source>
        <dbReference type="Proteomes" id="UP000319801"/>
    </source>
</evidence>
<evidence type="ECO:0000313" key="2">
    <source>
        <dbReference type="EMBL" id="TTH08272.1"/>
    </source>
</evidence>
<feature type="region of interest" description="Disordered" evidence="1">
    <location>
        <begin position="58"/>
        <end position="77"/>
    </location>
</feature>